<organism evidence="2 3">
    <name type="scientific">Candidimonas nitroreducens</name>
    <dbReference type="NCBI Taxonomy" id="683354"/>
    <lineage>
        <taxon>Bacteria</taxon>
        <taxon>Pseudomonadati</taxon>
        <taxon>Pseudomonadota</taxon>
        <taxon>Betaproteobacteria</taxon>
        <taxon>Burkholderiales</taxon>
        <taxon>Alcaligenaceae</taxon>
        <taxon>Candidimonas</taxon>
    </lineage>
</organism>
<dbReference type="InterPro" id="IPR023606">
    <property type="entry name" value="CoA-Trfase_III_dom_1_sf"/>
</dbReference>
<dbReference type="RefSeq" id="WP_088604849.1">
    <property type="nucleotide sequence ID" value="NZ_NJIH01000010.1"/>
</dbReference>
<dbReference type="OrthoDB" id="5294844at2"/>
<dbReference type="Pfam" id="PF02515">
    <property type="entry name" value="CoA_transf_3"/>
    <property type="match status" value="1"/>
</dbReference>
<keyword evidence="3" id="KW-1185">Reference proteome</keyword>
<dbReference type="PANTHER" id="PTHR48207:SF3">
    <property type="entry name" value="SUCCINATE--HYDROXYMETHYLGLUTARATE COA-TRANSFERASE"/>
    <property type="match status" value="1"/>
</dbReference>
<dbReference type="Proteomes" id="UP000214603">
    <property type="component" value="Unassembled WGS sequence"/>
</dbReference>
<evidence type="ECO:0000313" key="2">
    <source>
        <dbReference type="EMBL" id="OWT56842.1"/>
    </source>
</evidence>
<dbReference type="AlphaFoldDB" id="A0A225M7Y9"/>
<dbReference type="InterPro" id="IPR050483">
    <property type="entry name" value="CoA-transferase_III_domain"/>
</dbReference>
<evidence type="ECO:0000256" key="1">
    <source>
        <dbReference type="ARBA" id="ARBA00022679"/>
    </source>
</evidence>
<dbReference type="EMBL" id="NJIH01000010">
    <property type="protein sequence ID" value="OWT56842.1"/>
    <property type="molecule type" value="Genomic_DNA"/>
</dbReference>
<proteinExistence type="predicted"/>
<gene>
    <name evidence="2" type="ORF">CEY11_18355</name>
</gene>
<dbReference type="InterPro" id="IPR044855">
    <property type="entry name" value="CoA-Trfase_III_dom3_sf"/>
</dbReference>
<dbReference type="GO" id="GO:0008410">
    <property type="term" value="F:CoA-transferase activity"/>
    <property type="evidence" value="ECO:0007669"/>
    <property type="project" value="TreeGrafter"/>
</dbReference>
<accession>A0A225M7Y9</accession>
<comment type="caution">
    <text evidence="2">The sequence shown here is derived from an EMBL/GenBank/DDBJ whole genome shotgun (WGS) entry which is preliminary data.</text>
</comment>
<name>A0A225M7Y9_9BURK</name>
<evidence type="ECO:0000313" key="3">
    <source>
        <dbReference type="Proteomes" id="UP000214603"/>
    </source>
</evidence>
<dbReference type="SUPFAM" id="SSF89796">
    <property type="entry name" value="CoA-transferase family III (CaiB/BaiF)"/>
    <property type="match status" value="1"/>
</dbReference>
<reference evidence="3" key="1">
    <citation type="submission" date="2017-06" db="EMBL/GenBank/DDBJ databases">
        <title>Herbaspirillum phytohormonus sp. nov., isolated from the root nodule of Robinia pseudoacacia in lead-zinc mine.</title>
        <authorList>
            <person name="Fan M."/>
            <person name="Lin Y."/>
        </authorList>
    </citation>
    <scope>NUCLEOTIDE SEQUENCE [LARGE SCALE GENOMIC DNA]</scope>
    <source>
        <strain evidence="3">SC-089</strain>
    </source>
</reference>
<sequence length="389" mass="41427">MSQQLPLTGVRVIEVCNVAAGPFSGMLLADMGADVIKVENPDGGDTLRSWPPITQGYSENFASLNRGKRSVTLNLKASADLALLIELVRDADVLIENNRPGVMERLGAGYDAMSKVNSRLLYCSISAYGQAGPRKNEGGFDLTIQAMSGLMSVTGEPGGAPVKCGVPVSDFAAGLYGAFSIAAALRAVASSGQGMHIDVSMLGATLGIAALQSSEYFGSGKDPRPLGSAHPRNAPYQVFRCKNGYFGMAAGNNALWRSVCDVVGRPDLLEDERFVSPSSRAANQDALLGILEEEFRRADIAAWLHRFSQAGVPCAPINSYSQVLQDPQVAYMGWVQPLELPNGVQTKTFGPPIRFSSQTLPVRHRPPALGEHNAQVLEPLRAAVRRASA</sequence>
<dbReference type="Gene3D" id="3.40.50.10540">
    <property type="entry name" value="Crotonobetainyl-coa:carnitine coa-transferase, domain 1"/>
    <property type="match status" value="1"/>
</dbReference>
<protein>
    <submittedName>
        <fullName evidence="2">Carnitine dehydratase</fullName>
    </submittedName>
</protein>
<dbReference type="InterPro" id="IPR003673">
    <property type="entry name" value="CoA-Trfase_fam_III"/>
</dbReference>
<dbReference type="PANTHER" id="PTHR48207">
    <property type="entry name" value="SUCCINATE--HYDROXYMETHYLGLUTARATE COA-TRANSFERASE"/>
    <property type="match status" value="1"/>
</dbReference>
<dbReference type="Gene3D" id="3.30.1540.10">
    <property type="entry name" value="formyl-coa transferase, domain 3"/>
    <property type="match status" value="1"/>
</dbReference>
<keyword evidence="1" id="KW-0808">Transferase</keyword>